<gene>
    <name evidence="1" type="ORF">DSO57_1027662</name>
</gene>
<keyword evidence="2" id="KW-1185">Reference proteome</keyword>
<accession>A0ACC2UAQ5</accession>
<dbReference type="EMBL" id="QTSX02000880">
    <property type="protein sequence ID" value="KAJ9084115.1"/>
    <property type="molecule type" value="Genomic_DNA"/>
</dbReference>
<reference evidence="1" key="1">
    <citation type="submission" date="2022-04" db="EMBL/GenBank/DDBJ databases">
        <title>Genome of the entomopathogenic fungus Entomophthora muscae.</title>
        <authorList>
            <person name="Elya C."/>
            <person name="Lovett B.R."/>
            <person name="Lee E."/>
            <person name="Macias A.M."/>
            <person name="Hajek A.E."/>
            <person name="De Bivort B.L."/>
            <person name="Kasson M.T."/>
            <person name="De Fine Licht H.H."/>
            <person name="Stajich J.E."/>
        </authorList>
    </citation>
    <scope>NUCLEOTIDE SEQUENCE</scope>
    <source>
        <strain evidence="1">Berkeley</strain>
    </source>
</reference>
<comment type="caution">
    <text evidence="1">The sequence shown here is derived from an EMBL/GenBank/DDBJ whole genome shotgun (WGS) entry which is preliminary data.</text>
</comment>
<evidence type="ECO:0000313" key="2">
    <source>
        <dbReference type="Proteomes" id="UP001165960"/>
    </source>
</evidence>
<sequence>MVSIVTFISAAALSQQLAPQFWEDLPEEFKDFVGMIRFKEIGNTCASIFESESAMIVPATCMRTNRTPIVVRTPRDEEAESLHFDFLVKHITKHPRWTPENRYVYNQATVIPDLFGDEGSLNRHIKLDHLAPSTTCTSSWWSFLPMNRTYVQLPSSQCEKIYYTNQDYRYPAGEFNDDLFCAQEKHGKGQDPLTANHLGSPAFVVNGIGSKLLAAGLYNGKVTYESEDYFFFTRV</sequence>
<protein>
    <submittedName>
        <fullName evidence="1">Uncharacterized protein</fullName>
    </submittedName>
</protein>
<proteinExistence type="predicted"/>
<organism evidence="1 2">
    <name type="scientific">Entomophthora muscae</name>
    <dbReference type="NCBI Taxonomy" id="34485"/>
    <lineage>
        <taxon>Eukaryota</taxon>
        <taxon>Fungi</taxon>
        <taxon>Fungi incertae sedis</taxon>
        <taxon>Zoopagomycota</taxon>
        <taxon>Entomophthoromycotina</taxon>
        <taxon>Entomophthoromycetes</taxon>
        <taxon>Entomophthorales</taxon>
        <taxon>Entomophthoraceae</taxon>
        <taxon>Entomophthora</taxon>
    </lineage>
</organism>
<name>A0ACC2UAQ5_9FUNG</name>
<dbReference type="Proteomes" id="UP001165960">
    <property type="component" value="Unassembled WGS sequence"/>
</dbReference>
<evidence type="ECO:0000313" key="1">
    <source>
        <dbReference type="EMBL" id="KAJ9084115.1"/>
    </source>
</evidence>